<evidence type="ECO:0000313" key="2">
    <source>
        <dbReference type="Proteomes" id="UP001432059"/>
    </source>
</evidence>
<proteinExistence type="predicted"/>
<dbReference type="Proteomes" id="UP001432059">
    <property type="component" value="Chromosome"/>
</dbReference>
<dbReference type="EMBL" id="CP136426">
    <property type="protein sequence ID" value="WOC50897.1"/>
    <property type="molecule type" value="Genomic_DNA"/>
</dbReference>
<evidence type="ECO:0008006" key="3">
    <source>
        <dbReference type="Google" id="ProtNLM"/>
    </source>
</evidence>
<dbReference type="KEGG" id="bpor:BPO_0250"/>
<gene>
    <name evidence="1" type="ORF">BPO_0250</name>
</gene>
<dbReference type="RefSeq" id="WP_327984597.1">
    <property type="nucleotide sequence ID" value="NZ_CP136426.1"/>
</dbReference>
<dbReference type="InterPro" id="IPR022385">
    <property type="entry name" value="Rhs_assc_core"/>
</dbReference>
<keyword evidence="2" id="KW-1185">Reference proteome</keyword>
<accession>A0AAU0F2D5</accession>
<organism evidence="1 2">
    <name type="scientific">Bergeyella porcorum</name>
    <dbReference type="NCBI Taxonomy" id="1735111"/>
    <lineage>
        <taxon>Bacteria</taxon>
        <taxon>Pseudomonadati</taxon>
        <taxon>Bacteroidota</taxon>
        <taxon>Flavobacteriia</taxon>
        <taxon>Flavobacteriales</taxon>
        <taxon>Weeksellaceae</taxon>
        <taxon>Bergeyella</taxon>
    </lineage>
</organism>
<dbReference type="PANTHER" id="PTHR32305">
    <property type="match status" value="1"/>
</dbReference>
<dbReference type="NCBIfam" id="TIGR03696">
    <property type="entry name" value="Rhs_assc_core"/>
    <property type="match status" value="1"/>
</dbReference>
<protein>
    <recommendedName>
        <fullName evidence="3">RHS repeat-associated core domain-containing protein</fullName>
    </recommendedName>
</protein>
<dbReference type="PANTHER" id="PTHR32305:SF15">
    <property type="entry name" value="PROTEIN RHSA-RELATED"/>
    <property type="match status" value="1"/>
</dbReference>
<name>A0AAU0F2D5_9FLAO</name>
<reference evidence="1" key="1">
    <citation type="submission" date="2023-10" db="EMBL/GenBank/DDBJ databases">
        <title>Characterization and whole genome sequencing of a novel strain of Bergeyella porcorum QD2021 isolated from pig.</title>
        <authorList>
            <person name="Liu G."/>
            <person name="Chen C."/>
            <person name="Han X."/>
        </authorList>
    </citation>
    <scope>NUCLEOTIDE SEQUENCE</scope>
    <source>
        <strain evidence="1">QD2021</strain>
    </source>
</reference>
<evidence type="ECO:0000313" key="1">
    <source>
        <dbReference type="EMBL" id="WOC50897.1"/>
    </source>
</evidence>
<dbReference type="Gene3D" id="2.180.10.10">
    <property type="entry name" value="RHS repeat-associated core"/>
    <property type="match status" value="1"/>
</dbReference>
<sequence length="339" mass="37755">MGSSSSYITDKNGEIIQHTEYIAFGETFVDEHSVSNKQPYLFNGKELDFETGLYYYGARYYDAKTSLWLNTDPLSGYNPILETEHYIDGQHNGGVHNPMNLNTYTYTYQNPIVFVDPNGKQNYFSGPHKHGSSTFTVWEVNINERLVSYNQRSGRYEERNLGTRIGYRMRSSDSKLNKYMGNEVSYSIKDKNGKWSQISSQSTGRSDVSGLINNKYNPVDMEKVESTRKAGEMMDSYGDKASKAGIAMGNPILGVAGATVSLLGNGMQIYSDFQTGDYKSAGTKTGVFIGSDILNRAGDAFIDSKIKNPLLNKGSKLFLQESLRQGGNKVSDNIDKNGK</sequence>
<dbReference type="AlphaFoldDB" id="A0AAU0F2D5"/>
<dbReference type="InterPro" id="IPR050708">
    <property type="entry name" value="T6SS_VgrG/RHS"/>
</dbReference>